<feature type="compositionally biased region" description="Polar residues" evidence="1">
    <location>
        <begin position="1"/>
        <end position="11"/>
    </location>
</feature>
<dbReference type="Proteomes" id="UP000230249">
    <property type="component" value="Unassembled WGS sequence"/>
</dbReference>
<proteinExistence type="predicted"/>
<feature type="compositionally biased region" description="Basic residues" evidence="1">
    <location>
        <begin position="21"/>
        <end position="33"/>
    </location>
</feature>
<evidence type="ECO:0000313" key="2">
    <source>
        <dbReference type="EMBL" id="KAK8439654.1"/>
    </source>
</evidence>
<feature type="compositionally biased region" description="Basic and acidic residues" evidence="1">
    <location>
        <begin position="242"/>
        <end position="252"/>
    </location>
</feature>
<feature type="compositionally biased region" description="Polar residues" evidence="1">
    <location>
        <begin position="98"/>
        <end position="116"/>
    </location>
</feature>
<feature type="compositionally biased region" description="Basic and acidic residues" evidence="1">
    <location>
        <begin position="72"/>
        <end position="82"/>
    </location>
</feature>
<feature type="compositionally biased region" description="Basic and acidic residues" evidence="1">
    <location>
        <begin position="117"/>
        <end position="126"/>
    </location>
</feature>
<feature type="region of interest" description="Disordered" evidence="1">
    <location>
        <begin position="66"/>
        <end position="258"/>
    </location>
</feature>
<dbReference type="EMBL" id="PEKT03000004">
    <property type="protein sequence ID" value="KAK8439654.1"/>
    <property type="molecule type" value="Genomic_DNA"/>
</dbReference>
<feature type="compositionally biased region" description="Polar residues" evidence="1">
    <location>
        <begin position="155"/>
        <end position="166"/>
    </location>
</feature>
<accession>A0AAW0VC41</accession>
<dbReference type="AlphaFoldDB" id="A0AAW0VC41"/>
<evidence type="ECO:0000313" key="3">
    <source>
        <dbReference type="Proteomes" id="UP000230249"/>
    </source>
</evidence>
<reference evidence="2 3" key="1">
    <citation type="journal article" date="2017" name="Clin. Infect. Dis.">
        <title>Simultaneous emergence of multidrug-resistant Candida auris on 3 continents confirmed by whole-genome sequencing and epidemiological analyses.</title>
        <authorList>
            <person name="Lockhart S.R."/>
            <person name="Etienne K.A."/>
            <person name="Vallabhaneni S."/>
            <person name="Farooqi J."/>
            <person name="Chowdhary A."/>
            <person name="Govender N.P."/>
            <person name="Colombo A.L."/>
            <person name="Calvo B."/>
            <person name="Cuomo C.A."/>
            <person name="Desjardins C.A."/>
            <person name="Berkow E.L."/>
            <person name="Castanheira M."/>
            <person name="Magobo R.E."/>
            <person name="Jabeen K."/>
            <person name="Asghar R.J."/>
            <person name="Meis J.F."/>
            <person name="Jackson B."/>
            <person name="Chiller T."/>
            <person name="Litvintseva A.P."/>
        </authorList>
    </citation>
    <scope>NUCLEOTIDE SEQUENCE [LARGE SCALE GENOMIC DNA]</scope>
    <source>
        <strain evidence="2 3">B8441</strain>
    </source>
</reference>
<organism evidence="2 3">
    <name type="scientific">Candidozyma auris</name>
    <name type="common">Yeast</name>
    <name type="synonym">Candida auris</name>
    <dbReference type="NCBI Taxonomy" id="498019"/>
    <lineage>
        <taxon>Eukaryota</taxon>
        <taxon>Fungi</taxon>
        <taxon>Dikarya</taxon>
        <taxon>Ascomycota</taxon>
        <taxon>Saccharomycotina</taxon>
        <taxon>Pichiomycetes</taxon>
        <taxon>Metschnikowiaceae</taxon>
        <taxon>Candidozyma</taxon>
    </lineage>
</organism>
<keyword evidence="3" id="KW-1185">Reference proteome</keyword>
<name>A0AAW0VC41_CANAR</name>
<gene>
    <name evidence="2" type="ORF">B9J08_04140</name>
</gene>
<feature type="compositionally biased region" description="Basic and acidic residues" evidence="1">
    <location>
        <begin position="174"/>
        <end position="199"/>
    </location>
</feature>
<protein>
    <submittedName>
        <fullName evidence="2">Uncharacterized protein</fullName>
    </submittedName>
</protein>
<feature type="region of interest" description="Disordered" evidence="1">
    <location>
        <begin position="1"/>
        <end position="54"/>
    </location>
</feature>
<comment type="caution">
    <text evidence="2">The sequence shown here is derived from an EMBL/GenBank/DDBJ whole genome shotgun (WGS) entry which is preliminary data.</text>
</comment>
<reference evidence="2 3" key="2">
    <citation type="journal article" date="2018" name="Nat. Commun.">
        <title>Genomic insights into multidrug-resistance, mating and virulence in Candida auris and related emerging species.</title>
        <authorList>
            <person name="Munoz J.F."/>
            <person name="Gade L."/>
            <person name="Chow N.A."/>
            <person name="Loparev V.N."/>
            <person name="Juieng P."/>
            <person name="Berkow E.L."/>
            <person name="Farrer R.A."/>
            <person name="Litvintseva A.P."/>
            <person name="Cuomo C.A."/>
        </authorList>
    </citation>
    <scope>GENOME REANNOTATION</scope>
    <source>
        <strain evidence="2 3">B8441</strain>
    </source>
</reference>
<sequence length="498" mass="57536">MTTENRSSETIGTKDKGVLKSIRRLSRVMSRRSHSGETRKSNKKKEDTDEEVVTHENPIVLFEVEDTFSKSQRIEKGHERKASMSAQLSDENGKESFEPSSIFSSKTSPATFAGQRTQDEIFDYSKRQTGRRPLLQSMNSRTERHEPMLIPGPQHEQQATSQSTTKPEWVSTVRNKDDAVSAKTRDQDKSQLRHEIVSRRHERFRSSTGSQIEKAASPNLSIVSAKEPPEKTLESAEADGETGSKEVSEASERPQSLFHSKSRKELLHAIRTLTCIGDTEMFWKAEVGTVQTLQKPVEEEIDRLNIISKFSPRAFDSDQRVATVLEQFKKLFYNLTVEVNGNLITKFRTFAEEISKLRKTLSTVSRVYQHRSQLSEKEFSDLSPKLYKKTDQLLQFHKVISNAWRARFKELAHNYNSSKRFHRKAMNAYINFYNWHCAFNLQPEEIESFHKKQGAWYFQKSSRALFKYDYPTLLEDNLEDACRSLRSLLAMRKEVMAI</sequence>
<evidence type="ECO:0000256" key="1">
    <source>
        <dbReference type="SAM" id="MobiDB-lite"/>
    </source>
</evidence>
<feature type="compositionally biased region" description="Basic and acidic residues" evidence="1">
    <location>
        <begin position="34"/>
        <end position="47"/>
    </location>
</feature>